<dbReference type="EMBL" id="CCBN010000025">
    <property type="protein sequence ID" value="CDO57800.1"/>
    <property type="molecule type" value="Genomic_DNA"/>
</dbReference>
<feature type="region of interest" description="Disordered" evidence="2">
    <location>
        <begin position="177"/>
        <end position="276"/>
    </location>
</feature>
<feature type="compositionally biased region" description="Polar residues" evidence="2">
    <location>
        <begin position="233"/>
        <end position="245"/>
    </location>
</feature>
<comment type="caution">
    <text evidence="3">The sequence shown here is derived from an EMBL/GenBank/DDBJ whole genome shotgun (WGS) entry which is preliminary data.</text>
</comment>
<feature type="compositionally biased region" description="Low complexity" evidence="2">
    <location>
        <begin position="247"/>
        <end position="262"/>
    </location>
</feature>
<dbReference type="Pfam" id="PF03398">
    <property type="entry name" value="Ist1"/>
    <property type="match status" value="1"/>
</dbReference>
<dbReference type="InterPro" id="IPR042277">
    <property type="entry name" value="IST1-like"/>
</dbReference>
<evidence type="ECO:0000313" key="4">
    <source>
        <dbReference type="Proteomes" id="UP000242525"/>
    </source>
</evidence>
<feature type="compositionally biased region" description="Basic and acidic residues" evidence="2">
    <location>
        <begin position="265"/>
        <end position="276"/>
    </location>
</feature>
<dbReference type="InterPro" id="IPR005061">
    <property type="entry name" value="Ist1"/>
</dbReference>
<evidence type="ECO:0000256" key="2">
    <source>
        <dbReference type="SAM" id="MobiDB-lite"/>
    </source>
</evidence>
<organism evidence="3 4">
    <name type="scientific">Geotrichum candidum</name>
    <name type="common">Oospora lactis</name>
    <name type="synonym">Dipodascus geotrichum</name>
    <dbReference type="NCBI Taxonomy" id="1173061"/>
    <lineage>
        <taxon>Eukaryota</taxon>
        <taxon>Fungi</taxon>
        <taxon>Dikarya</taxon>
        <taxon>Ascomycota</taxon>
        <taxon>Saccharomycotina</taxon>
        <taxon>Dipodascomycetes</taxon>
        <taxon>Dipodascales</taxon>
        <taxon>Dipodascaceae</taxon>
        <taxon>Geotrichum</taxon>
    </lineage>
</organism>
<keyword evidence="4" id="KW-1185">Reference proteome</keyword>
<reference evidence="3" key="1">
    <citation type="submission" date="2014-03" db="EMBL/GenBank/DDBJ databases">
        <authorList>
            <person name="Casaregola S."/>
        </authorList>
    </citation>
    <scope>NUCLEOTIDE SEQUENCE [LARGE SCALE GENOMIC DNA]</scope>
    <source>
        <strain evidence="3">CLIB 918</strain>
    </source>
</reference>
<dbReference type="FunFam" id="1.20.1260.60:FF:000002">
    <property type="entry name" value="Vacuolar protein sorting-associated protein IST1"/>
    <property type="match status" value="1"/>
</dbReference>
<evidence type="ECO:0000256" key="1">
    <source>
        <dbReference type="ARBA" id="ARBA00005536"/>
    </source>
</evidence>
<dbReference type="Proteomes" id="UP000242525">
    <property type="component" value="Unassembled WGS sequence"/>
</dbReference>
<sequence>MAVVNPLTSRLKSQLKMAINRLRLVQQKETAIAKQQRRALAQLLQEGKEQSARIRVENIIREDINVEVLEILELYCELLLARIGLLDAKECDPGLEEAVKTIIYSALRTEVKELHTIREILIHKFGKDFSKDAIDNVGGIVPQKVVKRLSVEPPSQELVVLYLKEIARAYHAPFSELTDDELSETDSDDENGGTGEKVPVPPLTTDDDKNVSTSQKLAGVAHLSDPSKDKASISVSGPAPTSDNIRPSIKIPPTKPKPSATSDLDDLKKRFEALRK</sequence>
<dbReference type="STRING" id="1173061.A0A0J9XL25"/>
<proteinExistence type="inferred from homology"/>
<comment type="similarity">
    <text evidence="1">Belongs to the IST1 family.</text>
</comment>
<dbReference type="Gene3D" id="1.20.1260.60">
    <property type="entry name" value="Vacuolar protein sorting-associated protein Ist1"/>
    <property type="match status" value="1"/>
</dbReference>
<dbReference type="PANTHER" id="PTHR12161">
    <property type="entry name" value="IST1 FAMILY MEMBER"/>
    <property type="match status" value="1"/>
</dbReference>
<evidence type="ECO:0000313" key="3">
    <source>
        <dbReference type="EMBL" id="CDO57800.1"/>
    </source>
</evidence>
<accession>A0A0J9XL25</accession>
<dbReference type="OrthoDB" id="29853at2759"/>
<dbReference type="GO" id="GO:0015031">
    <property type="term" value="P:protein transport"/>
    <property type="evidence" value="ECO:0007669"/>
    <property type="project" value="InterPro"/>
</dbReference>
<gene>
    <name evidence="3" type="ORF">BN980_GECA25s00802g</name>
</gene>
<feature type="compositionally biased region" description="Acidic residues" evidence="2">
    <location>
        <begin position="177"/>
        <end position="191"/>
    </location>
</feature>
<dbReference type="PANTHER" id="PTHR12161:SF5">
    <property type="entry name" value="IST1 HOMOLOG"/>
    <property type="match status" value="1"/>
</dbReference>
<name>A0A0J9XL25_GEOCN</name>
<dbReference type="AlphaFoldDB" id="A0A0J9XL25"/>
<protein>
    <submittedName>
        <fullName evidence="3">Similar to Saccharomyces cerevisiae YNL265C IST1 Protein with a positive role in the multivesicular body sorting pathway</fullName>
    </submittedName>
</protein>